<dbReference type="GeneID" id="54357237"/>
<feature type="region of interest" description="Disordered" evidence="1">
    <location>
        <begin position="1"/>
        <end position="60"/>
    </location>
</feature>
<proteinExistence type="predicted"/>
<evidence type="ECO:0000313" key="2">
    <source>
        <dbReference type="Proteomes" id="UP000504637"/>
    </source>
</evidence>
<dbReference type="AlphaFoldDB" id="A0A6J3M8D8"/>
<feature type="compositionally biased region" description="Gly residues" evidence="1">
    <location>
        <begin position="165"/>
        <end position="189"/>
    </location>
</feature>
<evidence type="ECO:0000256" key="1">
    <source>
        <dbReference type="SAM" id="MobiDB-lite"/>
    </source>
</evidence>
<gene>
    <name evidence="3" type="ORF">K489DRAFT_178321</name>
</gene>
<evidence type="ECO:0000313" key="3">
    <source>
        <dbReference type="RefSeq" id="XP_033461296.1"/>
    </source>
</evidence>
<accession>A0A6J3M8D8</accession>
<dbReference type="OrthoDB" id="3649573at2759"/>
<reference evidence="3" key="3">
    <citation type="submission" date="2025-08" db="UniProtKB">
        <authorList>
            <consortium name="RefSeq"/>
        </authorList>
    </citation>
    <scope>IDENTIFICATION</scope>
    <source>
        <strain evidence="3">CBS 342.82</strain>
    </source>
</reference>
<keyword evidence="2" id="KW-1185">Reference proteome</keyword>
<name>A0A6J3M8D8_9PEZI</name>
<dbReference type="RefSeq" id="XP_033461296.1">
    <property type="nucleotide sequence ID" value="XM_033599438.1"/>
</dbReference>
<sequence length="213" mass="21772">MRVGSDDPALLDLNPAQKKAVKAQKAAQAKQNEQKRQAALKQLQDQVNAQGGRASPQQQAAAKQLQESQFLENHEMQKLDHVLGPTDPYALQQALAQPSSGGNYSTQQQSGRLPPGTYQAYIVDPQTRQPTHLVTFQPIDSSSSAPAQTAGGYPSWQGNNNGSSGSFGSGATSGGANNGQAPGGGSGGGGDLLGGLLGSGQGLNVAGILAIGE</sequence>
<organism evidence="3">
    <name type="scientific">Dissoconium aciculare CBS 342.82</name>
    <dbReference type="NCBI Taxonomy" id="1314786"/>
    <lineage>
        <taxon>Eukaryota</taxon>
        <taxon>Fungi</taxon>
        <taxon>Dikarya</taxon>
        <taxon>Ascomycota</taxon>
        <taxon>Pezizomycotina</taxon>
        <taxon>Dothideomycetes</taxon>
        <taxon>Dothideomycetidae</taxon>
        <taxon>Mycosphaerellales</taxon>
        <taxon>Dissoconiaceae</taxon>
        <taxon>Dissoconium</taxon>
    </lineage>
</organism>
<feature type="region of interest" description="Disordered" evidence="1">
    <location>
        <begin position="96"/>
        <end position="118"/>
    </location>
</feature>
<feature type="region of interest" description="Disordered" evidence="1">
    <location>
        <begin position="138"/>
        <end position="189"/>
    </location>
</feature>
<reference evidence="3" key="1">
    <citation type="submission" date="2020-01" db="EMBL/GenBank/DDBJ databases">
        <authorList>
            <consortium name="DOE Joint Genome Institute"/>
            <person name="Haridas S."/>
            <person name="Albert R."/>
            <person name="Binder M."/>
            <person name="Bloem J."/>
            <person name="Labutti K."/>
            <person name="Salamov A."/>
            <person name="Andreopoulos B."/>
            <person name="Baker S.E."/>
            <person name="Barry K."/>
            <person name="Bills G."/>
            <person name="Bluhm B.H."/>
            <person name="Cannon C."/>
            <person name="Castanera R."/>
            <person name="Culley D.E."/>
            <person name="Daum C."/>
            <person name="Ezra D."/>
            <person name="Gonzalez J.B."/>
            <person name="Henrissat B."/>
            <person name="Kuo A."/>
            <person name="Liang C."/>
            <person name="Lipzen A."/>
            <person name="Lutzoni F."/>
            <person name="Magnuson J."/>
            <person name="Mondo S."/>
            <person name="Nolan M."/>
            <person name="Ohm R."/>
            <person name="Pangilinan J."/>
            <person name="Park H.-J."/>
            <person name="Ramirez L."/>
            <person name="Alfaro M."/>
            <person name="Sun H."/>
            <person name="Tritt A."/>
            <person name="Yoshinaga Y."/>
            <person name="Zwiers L.-H."/>
            <person name="Turgeon B.G."/>
            <person name="Goodwin S.B."/>
            <person name="Spatafora J.W."/>
            <person name="Crous P.W."/>
            <person name="Grigoriev I.V."/>
        </authorList>
    </citation>
    <scope>NUCLEOTIDE SEQUENCE</scope>
    <source>
        <strain evidence="3">CBS 342.82</strain>
    </source>
</reference>
<feature type="compositionally biased region" description="Polar residues" evidence="1">
    <location>
        <begin position="138"/>
        <end position="147"/>
    </location>
</feature>
<dbReference type="Proteomes" id="UP000504637">
    <property type="component" value="Unplaced"/>
</dbReference>
<feature type="compositionally biased region" description="Polar residues" evidence="1">
    <location>
        <begin position="43"/>
        <end position="60"/>
    </location>
</feature>
<reference evidence="3" key="2">
    <citation type="submission" date="2020-04" db="EMBL/GenBank/DDBJ databases">
        <authorList>
            <consortium name="NCBI Genome Project"/>
        </authorList>
    </citation>
    <scope>NUCLEOTIDE SEQUENCE</scope>
    <source>
        <strain evidence="3">CBS 342.82</strain>
    </source>
</reference>
<feature type="compositionally biased region" description="Polar residues" evidence="1">
    <location>
        <begin position="96"/>
        <end position="111"/>
    </location>
</feature>
<protein>
    <submittedName>
        <fullName evidence="3">Uncharacterized protein</fullName>
    </submittedName>
</protein>